<feature type="domain" description="PCI" evidence="4">
    <location>
        <begin position="61"/>
        <end position="247"/>
    </location>
</feature>
<accession>A0A238FEL5</accession>
<evidence type="ECO:0000313" key="6">
    <source>
        <dbReference type="Proteomes" id="UP000198372"/>
    </source>
</evidence>
<feature type="region of interest" description="Disordered" evidence="3">
    <location>
        <begin position="376"/>
        <end position="395"/>
    </location>
</feature>
<dbReference type="PANTHER" id="PTHR15350:SF5">
    <property type="entry name" value="COP9 SIGNALOSOME COMPLEX SUBUNIT 7"/>
    <property type="match status" value="1"/>
</dbReference>
<dbReference type="PANTHER" id="PTHR15350">
    <property type="entry name" value="COP9 SIGNALOSOME COMPLEX SUBUNIT 7/DENDRITIC CELL PROTEIN GA17"/>
    <property type="match status" value="1"/>
</dbReference>
<reference evidence="6" key="1">
    <citation type="submission" date="2016-09" db="EMBL/GenBank/DDBJ databases">
        <authorList>
            <person name="Jeantristanb JTB J.-T."/>
            <person name="Ricardo R."/>
        </authorList>
    </citation>
    <scope>NUCLEOTIDE SEQUENCE [LARGE SCALE GENOMIC DNA]</scope>
</reference>
<protein>
    <submittedName>
        <fullName evidence="5">BQ2448_3235 protein</fullName>
    </submittedName>
</protein>
<dbReference type="InterPro" id="IPR000717">
    <property type="entry name" value="PCI_dom"/>
</dbReference>
<gene>
    <name evidence="5" type="ORF">BQ2448_3235</name>
</gene>
<dbReference type="Pfam" id="PF22061">
    <property type="entry name" value="CSN7_HB_subdom"/>
    <property type="match status" value="1"/>
</dbReference>
<feature type="region of interest" description="Disordered" evidence="3">
    <location>
        <begin position="244"/>
        <end position="299"/>
    </location>
</feature>
<organism evidence="5 6">
    <name type="scientific">Microbotryum intermedium</name>
    <dbReference type="NCBI Taxonomy" id="269621"/>
    <lineage>
        <taxon>Eukaryota</taxon>
        <taxon>Fungi</taxon>
        <taxon>Dikarya</taxon>
        <taxon>Basidiomycota</taxon>
        <taxon>Pucciniomycotina</taxon>
        <taxon>Microbotryomycetes</taxon>
        <taxon>Microbotryales</taxon>
        <taxon>Microbotryaceae</taxon>
        <taxon>Microbotryum</taxon>
    </lineage>
</organism>
<comment type="similarity">
    <text evidence="1">Belongs to the CSN7/EIF3M family. CSN7 subfamily.</text>
</comment>
<dbReference type="AlphaFoldDB" id="A0A238FEL5"/>
<dbReference type="Proteomes" id="UP000198372">
    <property type="component" value="Unassembled WGS sequence"/>
</dbReference>
<evidence type="ECO:0000256" key="3">
    <source>
        <dbReference type="SAM" id="MobiDB-lite"/>
    </source>
</evidence>
<feature type="compositionally biased region" description="Basic and acidic residues" evidence="3">
    <location>
        <begin position="248"/>
        <end position="267"/>
    </location>
</feature>
<feature type="compositionally biased region" description="Polar residues" evidence="3">
    <location>
        <begin position="268"/>
        <end position="277"/>
    </location>
</feature>
<evidence type="ECO:0000313" key="5">
    <source>
        <dbReference type="EMBL" id="SCV71647.1"/>
    </source>
</evidence>
<keyword evidence="6" id="KW-1185">Reference proteome</keyword>
<dbReference type="EMBL" id="FMSP01000007">
    <property type="protein sequence ID" value="SCV71647.1"/>
    <property type="molecule type" value="Genomic_DNA"/>
</dbReference>
<dbReference type="InterPro" id="IPR045237">
    <property type="entry name" value="COPS7/eIF3m"/>
</dbReference>
<dbReference type="GO" id="GO:0008180">
    <property type="term" value="C:COP9 signalosome"/>
    <property type="evidence" value="ECO:0007669"/>
    <property type="project" value="UniProtKB-KW"/>
</dbReference>
<dbReference type="STRING" id="269621.A0A238FEL5"/>
<feature type="region of interest" description="Disordered" evidence="3">
    <location>
        <begin position="417"/>
        <end position="458"/>
    </location>
</feature>
<name>A0A238FEL5_9BASI</name>
<dbReference type="OrthoDB" id="10265275at2759"/>
<dbReference type="PROSITE" id="PS50250">
    <property type="entry name" value="PCI"/>
    <property type="match status" value="1"/>
</dbReference>
<evidence type="ECO:0000259" key="4">
    <source>
        <dbReference type="PROSITE" id="PS50250"/>
    </source>
</evidence>
<feature type="compositionally biased region" description="Low complexity" evidence="3">
    <location>
        <begin position="285"/>
        <end position="294"/>
    </location>
</feature>
<evidence type="ECO:0000256" key="2">
    <source>
        <dbReference type="ARBA" id="ARBA00022790"/>
    </source>
</evidence>
<evidence type="ECO:0000256" key="1">
    <source>
        <dbReference type="ARBA" id="ARBA00008482"/>
    </source>
</evidence>
<sequence length="458" mass="48428">MASMVDDFAATTTIGERIAAPTQHAVRAPKTGSQGPIFGVPPKLEIGLKEEYVSRVMLLCCLWVSINALSAQVMVDPHLGHGHGAHVLNETPFCLLAKSARGAGAAALVAQATTAPGVYVFGELLAMPSIQDLATSEGHAPSHQLLKIFAYGTWSDYNQNRSSLPELNSVQEVKLRHLTIVSLAMQARVSRSPVHRCLPIEELNKMREYLDSIPKLEDLLIEGIYAGVFNGRLDQHRARVEITSSIGRDVRSDSPPKESKASSESTRRAQVSTSVPPTTAMEVDPSAAAPAPSAQVDTTSLIPESSHSIASMTTSLSSWIMTISTLLTSLDRHLAQLTADGINELRSQQEHDKAVQAVLDENGKESTITGGILGKGKERERRAGAGAQHGLSEPSGGWGLGATRLGVCASSAAAAPVGGVSGDDAGDMNIDSTGRDALGSLTRNAKSLAGRLRKRGRT</sequence>
<proteinExistence type="inferred from homology"/>
<keyword evidence="2" id="KW-0736">Signalosome</keyword>